<dbReference type="PRINTS" id="PR00103">
    <property type="entry name" value="CAMPKINASE"/>
</dbReference>
<dbReference type="InterPro" id="IPR000595">
    <property type="entry name" value="cNMP-bd_dom"/>
</dbReference>
<dbReference type="EMBL" id="BLXT01003136">
    <property type="protein sequence ID" value="GFO00675.1"/>
    <property type="molecule type" value="Genomic_DNA"/>
</dbReference>
<dbReference type="SUPFAM" id="SSF51206">
    <property type="entry name" value="cAMP-binding domain-like"/>
    <property type="match status" value="1"/>
</dbReference>
<dbReference type="InterPro" id="IPR014710">
    <property type="entry name" value="RmlC-like_jellyroll"/>
</dbReference>
<dbReference type="InterPro" id="IPR018488">
    <property type="entry name" value="cNMP-bd_CS"/>
</dbReference>
<evidence type="ECO:0000259" key="2">
    <source>
        <dbReference type="PROSITE" id="PS50042"/>
    </source>
</evidence>
<proteinExistence type="predicted"/>
<dbReference type="Proteomes" id="UP000735302">
    <property type="component" value="Unassembled WGS sequence"/>
</dbReference>
<sequence>MRNCNIETKQHDDVIIKQGDTGECFYIVLSGKVSIYILNKDELEGVEDDDIFDNIIQYNEKGKLDRDKLGYMVTHLGTGAPFGEVALMSDSVRTASIIAEEKTDLLVVDRKLYNSGQVEIQVDPSMHPHQYPRIFKAARENEVEKLIKKAASQSQTKYSKGGKGRNTAATNGVEPHLSSHVSTQHIKRRDTSRCTRLCHLGVNESVGDVEMTLDLPTYMQSAVCTETTVVLVLEHRHYVRLFERRHPRTIDRMREEIGVKLDSRLSLLSLKQEIPFLQYIRQIIASQNQPAPATDGDQDEHTVFTAEKEFLNHKGPLIDLYGPGSVFFLINLREKTKMRLRAKRGGHSERQMLLNQSAKSGRPRSFRDMQLLTQIVNANGQNKNGLADILDQIARSNAVPGFSADKRDVQNMAEGLDGEEAGDRDADEDGNSRENEGEETMVDDNAENTEHQGPRPTTGWLSSLNSYHGLHENAEVDDARLSTLEARLRHFLETGNPRGRPQVAQLRRLALEVRTIDMRGEGIVTMVGMRALSVSPHLPNNNDSSSKAISIPVAPVDACKAEECKVALVVHRTWTANIRTRNPSFCLHEAHLECVRKLALPGTSALRLLKRPSLSLLQCDDFVA</sequence>
<name>A0AAV4A185_9GAST</name>
<feature type="compositionally biased region" description="Acidic residues" evidence="1">
    <location>
        <begin position="436"/>
        <end position="447"/>
    </location>
</feature>
<dbReference type="PANTHER" id="PTHR23011:SF28">
    <property type="entry name" value="CYCLIC NUCLEOTIDE-BINDING DOMAIN CONTAINING PROTEIN"/>
    <property type="match status" value="1"/>
</dbReference>
<feature type="region of interest" description="Disordered" evidence="1">
    <location>
        <begin position="415"/>
        <end position="457"/>
    </location>
</feature>
<evidence type="ECO:0000313" key="4">
    <source>
        <dbReference type="Proteomes" id="UP000735302"/>
    </source>
</evidence>
<gene>
    <name evidence="3" type="ORF">PoB_002718000</name>
</gene>
<protein>
    <submittedName>
        <fullName evidence="3">cAMP-dependent protein kinase regulatory subunit</fullName>
    </submittedName>
</protein>
<dbReference type="PROSITE" id="PS50042">
    <property type="entry name" value="CNMP_BINDING_3"/>
    <property type="match status" value="1"/>
</dbReference>
<feature type="region of interest" description="Disordered" evidence="1">
    <location>
        <begin position="150"/>
        <end position="188"/>
    </location>
</feature>
<organism evidence="3 4">
    <name type="scientific">Plakobranchus ocellatus</name>
    <dbReference type="NCBI Taxonomy" id="259542"/>
    <lineage>
        <taxon>Eukaryota</taxon>
        <taxon>Metazoa</taxon>
        <taxon>Spiralia</taxon>
        <taxon>Lophotrochozoa</taxon>
        <taxon>Mollusca</taxon>
        <taxon>Gastropoda</taxon>
        <taxon>Heterobranchia</taxon>
        <taxon>Euthyneura</taxon>
        <taxon>Panpulmonata</taxon>
        <taxon>Sacoglossa</taxon>
        <taxon>Placobranchoidea</taxon>
        <taxon>Plakobranchidae</taxon>
        <taxon>Plakobranchus</taxon>
    </lineage>
</organism>
<comment type="caution">
    <text evidence="3">The sequence shown here is derived from an EMBL/GenBank/DDBJ whole genome shotgun (WGS) entry which is preliminary data.</text>
</comment>
<dbReference type="PROSITE" id="PS00888">
    <property type="entry name" value="CNMP_BINDING_1"/>
    <property type="match status" value="1"/>
</dbReference>
<evidence type="ECO:0000313" key="3">
    <source>
        <dbReference type="EMBL" id="GFO00675.1"/>
    </source>
</evidence>
<dbReference type="PANTHER" id="PTHR23011">
    <property type="entry name" value="CYCLIC NUCLEOTIDE-BINDING DOMAIN CONTAINING PROTEIN"/>
    <property type="match status" value="1"/>
</dbReference>
<keyword evidence="4" id="KW-1185">Reference proteome</keyword>
<reference evidence="3 4" key="1">
    <citation type="journal article" date="2021" name="Elife">
        <title>Chloroplast acquisition without the gene transfer in kleptoplastic sea slugs, Plakobranchus ocellatus.</title>
        <authorList>
            <person name="Maeda T."/>
            <person name="Takahashi S."/>
            <person name="Yoshida T."/>
            <person name="Shimamura S."/>
            <person name="Takaki Y."/>
            <person name="Nagai Y."/>
            <person name="Toyoda A."/>
            <person name="Suzuki Y."/>
            <person name="Arimoto A."/>
            <person name="Ishii H."/>
            <person name="Satoh N."/>
            <person name="Nishiyama T."/>
            <person name="Hasebe M."/>
            <person name="Maruyama T."/>
            <person name="Minagawa J."/>
            <person name="Obokata J."/>
            <person name="Shigenobu S."/>
        </authorList>
    </citation>
    <scope>NUCLEOTIDE SEQUENCE [LARGE SCALE GENOMIC DNA]</scope>
</reference>
<feature type="domain" description="Cyclic nucleotide-binding" evidence="2">
    <location>
        <begin position="1"/>
        <end position="114"/>
    </location>
</feature>
<dbReference type="InterPro" id="IPR018490">
    <property type="entry name" value="cNMP-bd_dom_sf"/>
</dbReference>
<dbReference type="PROSITE" id="PS00889">
    <property type="entry name" value="CNMP_BINDING_2"/>
    <property type="match status" value="1"/>
</dbReference>
<dbReference type="Pfam" id="PF00027">
    <property type="entry name" value="cNMP_binding"/>
    <property type="match status" value="1"/>
</dbReference>
<evidence type="ECO:0000256" key="1">
    <source>
        <dbReference type="SAM" id="MobiDB-lite"/>
    </source>
</evidence>
<dbReference type="AlphaFoldDB" id="A0AAV4A185"/>
<dbReference type="Gene3D" id="2.60.120.10">
    <property type="entry name" value="Jelly Rolls"/>
    <property type="match status" value="2"/>
</dbReference>
<feature type="compositionally biased region" description="Acidic residues" evidence="1">
    <location>
        <begin position="416"/>
        <end position="429"/>
    </location>
</feature>
<dbReference type="CDD" id="cd00038">
    <property type="entry name" value="CAP_ED"/>
    <property type="match status" value="1"/>
</dbReference>
<accession>A0AAV4A185</accession>